<feature type="region of interest" description="Disordered" evidence="5">
    <location>
        <begin position="114"/>
        <end position="139"/>
    </location>
</feature>
<comment type="caution">
    <text evidence="7">The sequence shown here is derived from an EMBL/GenBank/DDBJ whole genome shotgun (WGS) entry which is preliminary data.</text>
</comment>
<keyword evidence="2" id="KW-0805">Transcription regulation</keyword>
<evidence type="ECO:0000313" key="7">
    <source>
        <dbReference type="EMBL" id="KAG1789943.1"/>
    </source>
</evidence>
<gene>
    <name evidence="7" type="ORF">HD556DRAFT_752277</name>
</gene>
<organism evidence="7 8">
    <name type="scientific">Suillus plorans</name>
    <dbReference type="NCBI Taxonomy" id="116603"/>
    <lineage>
        <taxon>Eukaryota</taxon>
        <taxon>Fungi</taxon>
        <taxon>Dikarya</taxon>
        <taxon>Basidiomycota</taxon>
        <taxon>Agaricomycotina</taxon>
        <taxon>Agaricomycetes</taxon>
        <taxon>Agaricomycetidae</taxon>
        <taxon>Boletales</taxon>
        <taxon>Suillineae</taxon>
        <taxon>Suillaceae</taxon>
        <taxon>Suillus</taxon>
    </lineage>
</organism>
<feature type="region of interest" description="Disordered" evidence="5">
    <location>
        <begin position="151"/>
        <end position="229"/>
    </location>
</feature>
<dbReference type="GO" id="GO:0000981">
    <property type="term" value="F:DNA-binding transcription factor activity, RNA polymerase II-specific"/>
    <property type="evidence" value="ECO:0007669"/>
    <property type="project" value="TreeGrafter"/>
</dbReference>
<dbReference type="AlphaFoldDB" id="A0A9P7DF10"/>
<keyword evidence="3" id="KW-0804">Transcription</keyword>
<evidence type="ECO:0000256" key="1">
    <source>
        <dbReference type="ARBA" id="ARBA00004123"/>
    </source>
</evidence>
<comment type="subcellular location">
    <subcellularLocation>
        <location evidence="1">Nucleus</location>
    </subcellularLocation>
</comment>
<feature type="region of interest" description="Disordered" evidence="5">
    <location>
        <begin position="409"/>
        <end position="461"/>
    </location>
</feature>
<dbReference type="Gene3D" id="4.10.280.10">
    <property type="entry name" value="Helix-loop-helix DNA-binding domain"/>
    <property type="match status" value="1"/>
</dbReference>
<feature type="compositionally biased region" description="Low complexity" evidence="5">
    <location>
        <begin position="550"/>
        <end position="570"/>
    </location>
</feature>
<feature type="region of interest" description="Disordered" evidence="5">
    <location>
        <begin position="541"/>
        <end position="628"/>
    </location>
</feature>
<dbReference type="Proteomes" id="UP000719766">
    <property type="component" value="Unassembled WGS sequence"/>
</dbReference>
<evidence type="ECO:0000256" key="3">
    <source>
        <dbReference type="ARBA" id="ARBA00023163"/>
    </source>
</evidence>
<evidence type="ECO:0000256" key="2">
    <source>
        <dbReference type="ARBA" id="ARBA00023015"/>
    </source>
</evidence>
<dbReference type="SUPFAM" id="SSF47459">
    <property type="entry name" value="HLH, helix-loop-helix DNA-binding domain"/>
    <property type="match status" value="1"/>
</dbReference>
<feature type="compositionally biased region" description="Polar residues" evidence="5">
    <location>
        <begin position="1"/>
        <end position="10"/>
    </location>
</feature>
<accession>A0A9P7DF10</accession>
<name>A0A9P7DF10_9AGAM</name>
<evidence type="ECO:0000256" key="5">
    <source>
        <dbReference type="SAM" id="MobiDB-lite"/>
    </source>
</evidence>
<dbReference type="GeneID" id="64605267"/>
<dbReference type="PROSITE" id="PS50888">
    <property type="entry name" value="BHLH"/>
    <property type="match status" value="1"/>
</dbReference>
<feature type="domain" description="BHLH" evidence="6">
    <location>
        <begin position="338"/>
        <end position="394"/>
    </location>
</feature>
<keyword evidence="4" id="KW-0539">Nucleus</keyword>
<evidence type="ECO:0000313" key="8">
    <source>
        <dbReference type="Proteomes" id="UP000719766"/>
    </source>
</evidence>
<dbReference type="Pfam" id="PF00010">
    <property type="entry name" value="HLH"/>
    <property type="match status" value="1"/>
</dbReference>
<dbReference type="EMBL" id="JABBWE010000054">
    <property type="protein sequence ID" value="KAG1789943.1"/>
    <property type="molecule type" value="Genomic_DNA"/>
</dbReference>
<dbReference type="PANTHER" id="PTHR46117:SF3">
    <property type="entry name" value="FI24210P1"/>
    <property type="match status" value="1"/>
</dbReference>
<evidence type="ECO:0000256" key="4">
    <source>
        <dbReference type="ARBA" id="ARBA00023242"/>
    </source>
</evidence>
<dbReference type="InterPro" id="IPR036638">
    <property type="entry name" value="HLH_DNA-bd_sf"/>
</dbReference>
<protein>
    <recommendedName>
        <fullName evidence="6">BHLH domain-containing protein</fullName>
    </recommendedName>
</protein>
<feature type="compositionally biased region" description="Low complexity" evidence="5">
    <location>
        <begin position="307"/>
        <end position="317"/>
    </location>
</feature>
<dbReference type="InterPro" id="IPR011598">
    <property type="entry name" value="bHLH_dom"/>
</dbReference>
<dbReference type="OrthoDB" id="690068at2759"/>
<feature type="compositionally biased region" description="Polar residues" evidence="5">
    <location>
        <begin position="203"/>
        <end position="212"/>
    </location>
</feature>
<dbReference type="GO" id="GO:0005634">
    <property type="term" value="C:nucleus"/>
    <property type="evidence" value="ECO:0007669"/>
    <property type="project" value="UniProtKB-SubCell"/>
</dbReference>
<dbReference type="GO" id="GO:0046983">
    <property type="term" value="F:protein dimerization activity"/>
    <property type="evidence" value="ECO:0007669"/>
    <property type="project" value="InterPro"/>
</dbReference>
<dbReference type="InterPro" id="IPR051732">
    <property type="entry name" value="USF"/>
</dbReference>
<sequence length="628" mass="67784">MSSYSTTTVRQEGFQLPSPAHTVSSLSETPTSPPPTSPNNLFMPPNLSFLPDSFRKFPSAAQAHSHHQPTTPSSAIDFTDDLATLIDSHPHHASHERSTYDADPYRHNIFDISAPTTTSHYRPPSSTDIYPNSQQQHTNDLHFNSTLPALNSSMRYEPHPDPPSHFAYRHTPSPHNPNSPSRSRSRPPSIGPTRTSRRDRRANSISSHVSGTSPPPPPRPHAIVIPGRGGGSTMGGFFVPGQGEYSLPTPDSLTHSFGGFQGYNAATTSYPTQPGSFASQNNVAVNYGSFNGRTGTPSMGISPSEVSTLGMLGSSTTSPPPPTKGKHDGDGLSEKRRRRRESHNAVERRRRDNINERIGELAGLIPGVLFECDAPLIAPTSPTLLSATSPAVENGDLFSLPLLPDAANSDEGLADVPEHGVPGAPNGNAVKKDPSEDGDDGRGNANGGVNGGIPTNGITTANGSEPQMIKANKGMILRKIRASVYCICAFPRGDSPENHSITDSASQSVEYIRYLQQLVSVQASRGRDLEERNRTLERELAAIRGTPIPSSRSASNSNSAESSRLSLVSSQTSLPPSWEAERKWEMDVEDRGEDEERGRGRVRARKEDVGTKTREDDVVNGEERNMEI</sequence>
<evidence type="ECO:0000259" key="6">
    <source>
        <dbReference type="PROSITE" id="PS50888"/>
    </source>
</evidence>
<dbReference type="PANTHER" id="PTHR46117">
    <property type="entry name" value="FI24210P1"/>
    <property type="match status" value="1"/>
</dbReference>
<feature type="compositionally biased region" description="Low complexity" evidence="5">
    <location>
        <begin position="169"/>
        <end position="194"/>
    </location>
</feature>
<reference evidence="7" key="1">
    <citation type="journal article" date="2020" name="New Phytol.">
        <title>Comparative genomics reveals dynamic genome evolution in host specialist ectomycorrhizal fungi.</title>
        <authorList>
            <person name="Lofgren L.A."/>
            <person name="Nguyen N.H."/>
            <person name="Vilgalys R."/>
            <person name="Ruytinx J."/>
            <person name="Liao H.L."/>
            <person name="Branco S."/>
            <person name="Kuo A."/>
            <person name="LaButti K."/>
            <person name="Lipzen A."/>
            <person name="Andreopoulos W."/>
            <person name="Pangilinan J."/>
            <person name="Riley R."/>
            <person name="Hundley H."/>
            <person name="Na H."/>
            <person name="Barry K."/>
            <person name="Grigoriev I.V."/>
            <person name="Stajich J.E."/>
            <person name="Kennedy P.G."/>
        </authorList>
    </citation>
    <scope>NUCLEOTIDE SEQUENCE</scope>
    <source>
        <strain evidence="7">S12</strain>
    </source>
</reference>
<proteinExistence type="predicted"/>
<dbReference type="GO" id="GO:0000978">
    <property type="term" value="F:RNA polymerase II cis-regulatory region sequence-specific DNA binding"/>
    <property type="evidence" value="ECO:0007669"/>
    <property type="project" value="TreeGrafter"/>
</dbReference>
<feature type="region of interest" description="Disordered" evidence="5">
    <location>
        <begin position="1"/>
        <end position="45"/>
    </location>
</feature>
<keyword evidence="8" id="KW-1185">Reference proteome</keyword>
<dbReference type="RefSeq" id="XP_041156949.1">
    <property type="nucleotide sequence ID" value="XM_041311503.1"/>
</dbReference>
<feature type="compositionally biased region" description="Basic and acidic residues" evidence="5">
    <location>
        <begin position="594"/>
        <end position="628"/>
    </location>
</feature>
<feature type="compositionally biased region" description="Basic and acidic residues" evidence="5">
    <location>
        <begin position="325"/>
        <end position="334"/>
    </location>
</feature>
<feature type="region of interest" description="Disordered" evidence="5">
    <location>
        <begin position="307"/>
        <end position="348"/>
    </location>
</feature>